<dbReference type="InterPro" id="IPR044043">
    <property type="entry name" value="VanA_C_cat"/>
</dbReference>
<dbReference type="EMBL" id="BAAASR010000030">
    <property type="protein sequence ID" value="GAA2511942.1"/>
    <property type="molecule type" value="Genomic_DNA"/>
</dbReference>
<keyword evidence="9" id="KW-1185">Reference proteome</keyword>
<name>A0ABN3N0M2_9ACTN</name>
<dbReference type="Gene3D" id="2.102.10.10">
    <property type="entry name" value="Rieske [2Fe-2S] iron-sulphur domain"/>
    <property type="match status" value="1"/>
</dbReference>
<feature type="compositionally biased region" description="Basic and acidic residues" evidence="6">
    <location>
        <begin position="359"/>
        <end position="368"/>
    </location>
</feature>
<gene>
    <name evidence="8" type="ORF">GCM10010393_51050</name>
</gene>
<dbReference type="Pfam" id="PF00355">
    <property type="entry name" value="Rieske"/>
    <property type="match status" value="1"/>
</dbReference>
<keyword evidence="4" id="KW-0408">Iron</keyword>
<dbReference type="Pfam" id="PF19112">
    <property type="entry name" value="VanA_C"/>
    <property type="match status" value="1"/>
</dbReference>
<evidence type="ECO:0000256" key="3">
    <source>
        <dbReference type="ARBA" id="ARBA00023002"/>
    </source>
</evidence>
<accession>A0ABN3N0M2</accession>
<sequence>MNTPAARPPAGPPDFTTARHKRQRARAAGMDPDYWYPVEYDRAVARGQVVETRFWGRSIAVYRGHDGVLRALENRCAHRQLKLSGGEVDGCHLTCTYHGWTYDGDGKVVHYAHDLFGRAEPEVRITGYPVTTRHGLIWIFPGDPARARDRAIPDIPELDGPKPWARIDADYTWRAHHSMIIDNVSDFTHAYLHRKYRPFWDARLTHCEAVGDSVRLTYRTKIGGGRVTGRFVDRERVDTTSIDLAFDYPYQRSDTGGSIKHWCFVLPMDRTTTRVFFVFYFDSLTVPGTRLRVPRPLMGPLMKAAGALAVRPLLREDGDAVEAEQRGYEENFTSPVVELNPAVHLFQDLTVRKWQDHLDREREAAERRTARRRPPRRPGAPAPHATDGAPARD</sequence>
<dbReference type="PANTHER" id="PTHR21266">
    <property type="entry name" value="IRON-SULFUR DOMAIN CONTAINING PROTEIN"/>
    <property type="match status" value="1"/>
</dbReference>
<dbReference type="PROSITE" id="PS51296">
    <property type="entry name" value="RIESKE"/>
    <property type="match status" value="1"/>
</dbReference>
<dbReference type="InterPro" id="IPR050584">
    <property type="entry name" value="Cholesterol_7-desaturase"/>
</dbReference>
<reference evidence="8 9" key="1">
    <citation type="journal article" date="2019" name="Int. J. Syst. Evol. Microbiol.">
        <title>The Global Catalogue of Microorganisms (GCM) 10K type strain sequencing project: providing services to taxonomists for standard genome sequencing and annotation.</title>
        <authorList>
            <consortium name="The Broad Institute Genomics Platform"/>
            <consortium name="The Broad Institute Genome Sequencing Center for Infectious Disease"/>
            <person name="Wu L."/>
            <person name="Ma J."/>
        </authorList>
    </citation>
    <scope>NUCLEOTIDE SEQUENCE [LARGE SCALE GENOMIC DNA]</scope>
    <source>
        <strain evidence="8 9">JCM 5062</strain>
    </source>
</reference>
<dbReference type="Gene3D" id="3.90.380.10">
    <property type="entry name" value="Naphthalene 1,2-dioxygenase Alpha Subunit, Chain A, domain 1"/>
    <property type="match status" value="1"/>
</dbReference>
<feature type="region of interest" description="Disordered" evidence="6">
    <location>
        <begin position="359"/>
        <end position="393"/>
    </location>
</feature>
<evidence type="ECO:0000256" key="4">
    <source>
        <dbReference type="ARBA" id="ARBA00023004"/>
    </source>
</evidence>
<dbReference type="SUPFAM" id="SSF50022">
    <property type="entry name" value="ISP domain"/>
    <property type="match status" value="1"/>
</dbReference>
<dbReference type="SUPFAM" id="SSF55961">
    <property type="entry name" value="Bet v1-like"/>
    <property type="match status" value="1"/>
</dbReference>
<evidence type="ECO:0000259" key="7">
    <source>
        <dbReference type="PROSITE" id="PS51296"/>
    </source>
</evidence>
<feature type="domain" description="Rieske" evidence="7">
    <location>
        <begin position="35"/>
        <end position="139"/>
    </location>
</feature>
<keyword evidence="3" id="KW-0560">Oxidoreductase</keyword>
<dbReference type="InterPro" id="IPR036922">
    <property type="entry name" value="Rieske_2Fe-2S_sf"/>
</dbReference>
<dbReference type="InterPro" id="IPR017941">
    <property type="entry name" value="Rieske_2Fe-2S"/>
</dbReference>
<evidence type="ECO:0000313" key="8">
    <source>
        <dbReference type="EMBL" id="GAA2511942.1"/>
    </source>
</evidence>
<dbReference type="PANTHER" id="PTHR21266:SF60">
    <property type="entry name" value="3-KETOSTEROID-9-ALPHA-MONOOXYGENASE, OXYGENASE COMPONENT"/>
    <property type="match status" value="1"/>
</dbReference>
<evidence type="ECO:0000256" key="2">
    <source>
        <dbReference type="ARBA" id="ARBA00022723"/>
    </source>
</evidence>
<dbReference type="RefSeq" id="WP_344365391.1">
    <property type="nucleotide sequence ID" value="NZ_BAAASR010000030.1"/>
</dbReference>
<dbReference type="CDD" id="cd03469">
    <property type="entry name" value="Rieske_RO_Alpha_N"/>
    <property type="match status" value="1"/>
</dbReference>
<protein>
    <submittedName>
        <fullName evidence="8">Aromatic ring-hydroxylating dioxygenase subunit alpha</fullName>
    </submittedName>
</protein>
<evidence type="ECO:0000256" key="6">
    <source>
        <dbReference type="SAM" id="MobiDB-lite"/>
    </source>
</evidence>
<evidence type="ECO:0000256" key="5">
    <source>
        <dbReference type="ARBA" id="ARBA00023014"/>
    </source>
</evidence>
<comment type="caution">
    <text evidence="8">The sequence shown here is derived from an EMBL/GenBank/DDBJ whole genome shotgun (WGS) entry which is preliminary data.</text>
</comment>
<keyword evidence="2" id="KW-0479">Metal-binding</keyword>
<dbReference type="GO" id="GO:0051213">
    <property type="term" value="F:dioxygenase activity"/>
    <property type="evidence" value="ECO:0007669"/>
    <property type="project" value="UniProtKB-KW"/>
</dbReference>
<keyword evidence="5" id="KW-0411">Iron-sulfur</keyword>
<proteinExistence type="predicted"/>
<keyword evidence="8" id="KW-0223">Dioxygenase</keyword>
<evidence type="ECO:0000256" key="1">
    <source>
        <dbReference type="ARBA" id="ARBA00022714"/>
    </source>
</evidence>
<organism evidence="8 9">
    <name type="scientific">Streptomyces gobitricini</name>
    <dbReference type="NCBI Taxonomy" id="68211"/>
    <lineage>
        <taxon>Bacteria</taxon>
        <taxon>Bacillati</taxon>
        <taxon>Actinomycetota</taxon>
        <taxon>Actinomycetes</taxon>
        <taxon>Kitasatosporales</taxon>
        <taxon>Streptomycetaceae</taxon>
        <taxon>Streptomyces</taxon>
    </lineage>
</organism>
<dbReference type="Proteomes" id="UP001499942">
    <property type="component" value="Unassembled WGS sequence"/>
</dbReference>
<keyword evidence="1" id="KW-0001">2Fe-2S</keyword>
<evidence type="ECO:0000313" key="9">
    <source>
        <dbReference type="Proteomes" id="UP001499942"/>
    </source>
</evidence>